<organism evidence="2 3">
    <name type="scientific">Fodinibius salinus</name>
    <dbReference type="NCBI Taxonomy" id="860790"/>
    <lineage>
        <taxon>Bacteria</taxon>
        <taxon>Pseudomonadati</taxon>
        <taxon>Balneolota</taxon>
        <taxon>Balneolia</taxon>
        <taxon>Balneolales</taxon>
        <taxon>Balneolaceae</taxon>
        <taxon>Fodinibius</taxon>
    </lineage>
</organism>
<dbReference type="RefSeq" id="WP_148899341.1">
    <property type="nucleotide sequence ID" value="NZ_VNHY01000003.1"/>
</dbReference>
<comment type="caution">
    <text evidence="2">The sequence shown here is derived from an EMBL/GenBank/DDBJ whole genome shotgun (WGS) entry which is preliminary data.</text>
</comment>
<reference evidence="2 3" key="1">
    <citation type="submission" date="2019-07" db="EMBL/GenBank/DDBJ databases">
        <title>Genomic Encyclopedia of Archaeal and Bacterial Type Strains, Phase II (KMG-II): from individual species to whole genera.</title>
        <authorList>
            <person name="Goeker M."/>
        </authorList>
    </citation>
    <scope>NUCLEOTIDE SEQUENCE [LARGE SCALE GENOMIC DNA]</scope>
    <source>
        <strain evidence="2 3">DSM 21935</strain>
    </source>
</reference>
<proteinExistence type="predicted"/>
<dbReference type="InterPro" id="IPR001509">
    <property type="entry name" value="Epimerase_deHydtase"/>
</dbReference>
<accession>A0A5D3YL67</accession>
<evidence type="ECO:0000259" key="1">
    <source>
        <dbReference type="Pfam" id="PF01370"/>
    </source>
</evidence>
<sequence length="324" mass="36630">MKAFVTGGTGFIGSHLVDQLIESDKYTEVRCMIRNNEKWLKNKNFVRVNGDLDDLNMLKKAVKNADVIFHLAGRVKAPSYDQLAHTNVQGTENLLRIAQKQGVNKFIVLSSLAAAGPSQNGPVTEDQPMNPVSMYGKSKKQMEEIVHDIGNNEISITILRPPAVYGPREDQIYSFFKMMNNRICPIIGNGHRPRISMVYVADVVNGILKAAEYQPKEIKTYFITGPQIYTWNQIRGTTTKVLGKKNIPIYVKPSTVKKIAGTIEKTASFFGIYPVLNRDKAKELVLEWTCSAQKAEKELGFNAQYSLNEGISRTIHWYQRHHWL</sequence>
<protein>
    <submittedName>
        <fullName evidence="2">Nucleoside-diphosphate-sugar epimerase</fullName>
    </submittedName>
</protein>
<dbReference type="InterPro" id="IPR050177">
    <property type="entry name" value="Lipid_A_modif_metabolic_enz"/>
</dbReference>
<dbReference type="AlphaFoldDB" id="A0A5D3YL67"/>
<dbReference type="PANTHER" id="PTHR43245:SF58">
    <property type="entry name" value="BLL5923 PROTEIN"/>
    <property type="match status" value="1"/>
</dbReference>
<evidence type="ECO:0000313" key="3">
    <source>
        <dbReference type="Proteomes" id="UP000324595"/>
    </source>
</evidence>
<evidence type="ECO:0000313" key="2">
    <source>
        <dbReference type="EMBL" id="TYP92648.1"/>
    </source>
</evidence>
<dbReference type="OrthoDB" id="1490291at2"/>
<dbReference type="InterPro" id="IPR036291">
    <property type="entry name" value="NAD(P)-bd_dom_sf"/>
</dbReference>
<keyword evidence="3" id="KW-1185">Reference proteome</keyword>
<dbReference type="Proteomes" id="UP000324595">
    <property type="component" value="Unassembled WGS sequence"/>
</dbReference>
<gene>
    <name evidence="2" type="ORF">LX73_2010</name>
</gene>
<feature type="domain" description="NAD-dependent epimerase/dehydratase" evidence="1">
    <location>
        <begin position="4"/>
        <end position="213"/>
    </location>
</feature>
<name>A0A5D3YL67_9BACT</name>
<dbReference type="SUPFAM" id="SSF51735">
    <property type="entry name" value="NAD(P)-binding Rossmann-fold domains"/>
    <property type="match status" value="1"/>
</dbReference>
<dbReference type="Gene3D" id="3.40.50.720">
    <property type="entry name" value="NAD(P)-binding Rossmann-like Domain"/>
    <property type="match status" value="1"/>
</dbReference>
<dbReference type="PANTHER" id="PTHR43245">
    <property type="entry name" value="BIFUNCTIONAL POLYMYXIN RESISTANCE PROTEIN ARNA"/>
    <property type="match status" value="1"/>
</dbReference>
<dbReference type="Pfam" id="PF01370">
    <property type="entry name" value="Epimerase"/>
    <property type="match status" value="1"/>
</dbReference>
<dbReference type="EMBL" id="VNHY01000003">
    <property type="protein sequence ID" value="TYP92648.1"/>
    <property type="molecule type" value="Genomic_DNA"/>
</dbReference>